<keyword evidence="1" id="KW-0805">Transcription regulation</keyword>
<comment type="caution">
    <text evidence="6">The sequence shown here is derived from an EMBL/GenBank/DDBJ whole genome shotgun (WGS) entry which is preliminary data.</text>
</comment>
<dbReference type="Pfam" id="PF00440">
    <property type="entry name" value="TetR_N"/>
    <property type="match status" value="1"/>
</dbReference>
<evidence type="ECO:0000313" key="6">
    <source>
        <dbReference type="EMBL" id="MBJ7603233.1"/>
    </source>
</evidence>
<dbReference type="EMBL" id="JAEKNQ010000033">
    <property type="protein sequence ID" value="MBJ7603233.1"/>
    <property type="molecule type" value="Genomic_DNA"/>
</dbReference>
<accession>A0A934KIB9</accession>
<proteinExistence type="predicted"/>
<dbReference type="GO" id="GO:0000976">
    <property type="term" value="F:transcription cis-regulatory region binding"/>
    <property type="evidence" value="ECO:0007669"/>
    <property type="project" value="TreeGrafter"/>
</dbReference>
<evidence type="ECO:0000256" key="3">
    <source>
        <dbReference type="ARBA" id="ARBA00023163"/>
    </source>
</evidence>
<dbReference type="AlphaFoldDB" id="A0A934KIB9"/>
<protein>
    <submittedName>
        <fullName evidence="6">Helix-turn-helix transcriptional regulator</fullName>
    </submittedName>
</protein>
<dbReference type="PANTHER" id="PTHR30055">
    <property type="entry name" value="HTH-TYPE TRANSCRIPTIONAL REGULATOR RUTR"/>
    <property type="match status" value="1"/>
</dbReference>
<organism evidence="6 7">
    <name type="scientific">Candidatus Dormiibacter inghamiae</name>
    <dbReference type="NCBI Taxonomy" id="3127013"/>
    <lineage>
        <taxon>Bacteria</taxon>
        <taxon>Bacillati</taxon>
        <taxon>Candidatus Dormiibacterota</taxon>
        <taxon>Candidatus Dormibacteria</taxon>
        <taxon>Candidatus Dormibacterales</taxon>
        <taxon>Candidatus Dormibacteraceae</taxon>
        <taxon>Candidatus Dormiibacter</taxon>
    </lineage>
</organism>
<evidence type="ECO:0000313" key="7">
    <source>
        <dbReference type="Proteomes" id="UP000620075"/>
    </source>
</evidence>
<evidence type="ECO:0000259" key="5">
    <source>
        <dbReference type="PROSITE" id="PS50977"/>
    </source>
</evidence>
<dbReference type="PRINTS" id="PR00455">
    <property type="entry name" value="HTHTETR"/>
</dbReference>
<feature type="DNA-binding region" description="H-T-H motif" evidence="4">
    <location>
        <begin position="54"/>
        <end position="73"/>
    </location>
</feature>
<keyword evidence="2 4" id="KW-0238">DNA-binding</keyword>
<dbReference type="Proteomes" id="UP000620075">
    <property type="component" value="Unassembled WGS sequence"/>
</dbReference>
<keyword evidence="3" id="KW-0804">Transcription</keyword>
<evidence type="ECO:0000256" key="4">
    <source>
        <dbReference type="PROSITE-ProRule" id="PRU00335"/>
    </source>
</evidence>
<dbReference type="InterPro" id="IPR009057">
    <property type="entry name" value="Homeodomain-like_sf"/>
</dbReference>
<feature type="domain" description="HTH tetR-type" evidence="5">
    <location>
        <begin position="31"/>
        <end position="91"/>
    </location>
</feature>
<dbReference type="InterPro" id="IPR050109">
    <property type="entry name" value="HTH-type_TetR-like_transc_reg"/>
</dbReference>
<dbReference type="PANTHER" id="PTHR30055:SF234">
    <property type="entry name" value="HTH-TYPE TRANSCRIPTIONAL REGULATOR BETI"/>
    <property type="match status" value="1"/>
</dbReference>
<dbReference type="Gene3D" id="1.10.357.10">
    <property type="entry name" value="Tetracycline Repressor, domain 2"/>
    <property type="match status" value="1"/>
</dbReference>
<gene>
    <name evidence="6" type="ORF">JF888_08620</name>
</gene>
<evidence type="ECO:0000256" key="1">
    <source>
        <dbReference type="ARBA" id="ARBA00023015"/>
    </source>
</evidence>
<dbReference type="SUPFAM" id="SSF46689">
    <property type="entry name" value="Homeodomain-like"/>
    <property type="match status" value="1"/>
</dbReference>
<dbReference type="InterPro" id="IPR001647">
    <property type="entry name" value="HTH_TetR"/>
</dbReference>
<dbReference type="GO" id="GO:0003700">
    <property type="term" value="F:DNA-binding transcription factor activity"/>
    <property type="evidence" value="ECO:0007669"/>
    <property type="project" value="TreeGrafter"/>
</dbReference>
<reference evidence="6 7" key="1">
    <citation type="submission" date="2020-10" db="EMBL/GenBank/DDBJ databases">
        <title>Ca. Dormibacterota MAGs.</title>
        <authorList>
            <person name="Montgomery K."/>
        </authorList>
    </citation>
    <scope>NUCLEOTIDE SEQUENCE [LARGE SCALE GENOMIC DNA]</scope>
    <source>
        <strain evidence="6">SC8811_S16_3</strain>
    </source>
</reference>
<sequence>MSNRMNIARLAGVKPAVKRRYDATGRQAGAAATRHSILVAAREVFLERGYVAATMPAIAERSGVALDTVYASAGAKPVLFRELIETAISGQDEAVPAELREYVKLIQAEPEAAQKLEIYAAAVTAIQTRLAPLVALVRDAAATDQQLARLWQEIADRRAANMRLLAANIASTGRLQVEIEEAADVIWATNSPEFFLLMVRDRGWEPERFQAWLAATWKRLLLVQQ</sequence>
<evidence type="ECO:0000256" key="2">
    <source>
        <dbReference type="ARBA" id="ARBA00023125"/>
    </source>
</evidence>
<name>A0A934KIB9_9BACT</name>
<dbReference type="PROSITE" id="PS50977">
    <property type="entry name" value="HTH_TETR_2"/>
    <property type="match status" value="1"/>
</dbReference>